<dbReference type="EMBL" id="JAAIUW010000006">
    <property type="protein sequence ID" value="KAF7827151.1"/>
    <property type="molecule type" value="Genomic_DNA"/>
</dbReference>
<name>A0A834WPR0_9FABA</name>
<keyword evidence="2" id="KW-1185">Reference proteome</keyword>
<evidence type="ECO:0000313" key="2">
    <source>
        <dbReference type="Proteomes" id="UP000634136"/>
    </source>
</evidence>
<evidence type="ECO:0000313" key="1">
    <source>
        <dbReference type="EMBL" id="KAF7827151.1"/>
    </source>
</evidence>
<dbReference type="AlphaFoldDB" id="A0A834WPR0"/>
<gene>
    <name evidence="1" type="ORF">G2W53_018315</name>
</gene>
<protein>
    <submittedName>
        <fullName evidence="1">Uncharacterized protein</fullName>
    </submittedName>
</protein>
<organism evidence="1 2">
    <name type="scientific">Senna tora</name>
    <dbReference type="NCBI Taxonomy" id="362788"/>
    <lineage>
        <taxon>Eukaryota</taxon>
        <taxon>Viridiplantae</taxon>
        <taxon>Streptophyta</taxon>
        <taxon>Embryophyta</taxon>
        <taxon>Tracheophyta</taxon>
        <taxon>Spermatophyta</taxon>
        <taxon>Magnoliopsida</taxon>
        <taxon>eudicotyledons</taxon>
        <taxon>Gunneridae</taxon>
        <taxon>Pentapetalae</taxon>
        <taxon>rosids</taxon>
        <taxon>fabids</taxon>
        <taxon>Fabales</taxon>
        <taxon>Fabaceae</taxon>
        <taxon>Caesalpinioideae</taxon>
        <taxon>Cassia clade</taxon>
        <taxon>Senna</taxon>
    </lineage>
</organism>
<sequence length="286" mass="31383">MARIPCRRVLSRHGGFNHGGFRAQSPSESSPLPSLSIDSRALSTDSTMARGMDSISEESLRSFIDDHPVIDLGKVTYESPAYHPEEEHFFATSGRERELFFHYDESIVYRDLSERVRVIGVIPPFSGFTMSFLNCINVGSVQLVPNVWVYPRGFEKACAAAGKKNKTTAKNLAEPLGLLAFRGAATFSPSTLAAFTDSRGGIAPIFISQLKLPVLLFLPCLDLHTKNLIRVIRTTGSKERILKLQLPSSIEVRKLNQRKTMLKDNTTPLAAAPQASNVACALSSST</sequence>
<dbReference type="Proteomes" id="UP000634136">
    <property type="component" value="Unassembled WGS sequence"/>
</dbReference>
<proteinExistence type="predicted"/>
<reference evidence="1" key="1">
    <citation type="submission" date="2020-09" db="EMBL/GenBank/DDBJ databases">
        <title>Genome-Enabled Discovery of Anthraquinone Biosynthesis in Senna tora.</title>
        <authorList>
            <person name="Kang S.-H."/>
            <person name="Pandey R.P."/>
            <person name="Lee C.-M."/>
            <person name="Sim J.-S."/>
            <person name="Jeong J.-T."/>
            <person name="Choi B.-S."/>
            <person name="Jung M."/>
            <person name="Ginzburg D."/>
            <person name="Zhao K."/>
            <person name="Won S.Y."/>
            <person name="Oh T.-J."/>
            <person name="Yu Y."/>
            <person name="Kim N.-H."/>
            <person name="Lee O.R."/>
            <person name="Lee T.-H."/>
            <person name="Bashyal P."/>
            <person name="Kim T.-S."/>
            <person name="Lee W.-H."/>
            <person name="Kawkins C."/>
            <person name="Kim C.-K."/>
            <person name="Kim J.S."/>
            <person name="Ahn B.O."/>
            <person name="Rhee S.Y."/>
            <person name="Sohng J.K."/>
        </authorList>
    </citation>
    <scope>NUCLEOTIDE SEQUENCE</scope>
    <source>
        <tissue evidence="1">Leaf</tissue>
    </source>
</reference>
<comment type="caution">
    <text evidence="1">The sequence shown here is derived from an EMBL/GenBank/DDBJ whole genome shotgun (WGS) entry which is preliminary data.</text>
</comment>
<accession>A0A834WPR0</accession>